<evidence type="ECO:0000313" key="2">
    <source>
        <dbReference type="Proteomes" id="UP000325607"/>
    </source>
</evidence>
<evidence type="ECO:0000313" key="1">
    <source>
        <dbReference type="EMBL" id="VVM73339.1"/>
    </source>
</evidence>
<accession>A0A5E6RYB8</accession>
<organism evidence="1 2">
    <name type="scientific">Pseudomonas fluorescens</name>
    <dbReference type="NCBI Taxonomy" id="294"/>
    <lineage>
        <taxon>Bacteria</taxon>
        <taxon>Pseudomonadati</taxon>
        <taxon>Pseudomonadota</taxon>
        <taxon>Gammaproteobacteria</taxon>
        <taxon>Pseudomonadales</taxon>
        <taxon>Pseudomonadaceae</taxon>
        <taxon>Pseudomonas</taxon>
    </lineage>
</organism>
<dbReference type="EMBL" id="CABVGX010000011">
    <property type="protein sequence ID" value="VVM73339.1"/>
    <property type="molecule type" value="Genomic_DNA"/>
</dbReference>
<sequence length="66" mass="7289">MGRSLKAISCAMHDHLQWLPQDASFKSCLALISGRPMMRLSLFADTDVSAKLTLWLLAAYLLPAVI</sequence>
<reference evidence="1 2" key="1">
    <citation type="submission" date="2019-09" db="EMBL/GenBank/DDBJ databases">
        <authorList>
            <person name="Chandra G."/>
            <person name="Truman W A."/>
        </authorList>
    </citation>
    <scope>NUCLEOTIDE SEQUENCE [LARGE SCALE GENOMIC DNA]</scope>
    <source>
        <strain evidence="1">PS645</strain>
    </source>
</reference>
<protein>
    <submittedName>
        <fullName evidence="1">Uncharacterized protein</fullName>
    </submittedName>
</protein>
<proteinExistence type="predicted"/>
<name>A0A5E6RYB8_PSEFL</name>
<dbReference type="AlphaFoldDB" id="A0A5E6RYB8"/>
<gene>
    <name evidence="1" type="ORF">PS645_01879</name>
</gene>
<dbReference type="Proteomes" id="UP000325607">
    <property type="component" value="Unassembled WGS sequence"/>
</dbReference>